<feature type="compositionally biased region" description="Basic and acidic residues" evidence="1">
    <location>
        <begin position="316"/>
        <end position="331"/>
    </location>
</feature>
<comment type="caution">
    <text evidence="2">The sequence shown here is derived from an EMBL/GenBank/DDBJ whole genome shotgun (WGS) entry which is preliminary data.</text>
</comment>
<dbReference type="Proteomes" id="UP000801492">
    <property type="component" value="Unassembled WGS sequence"/>
</dbReference>
<dbReference type="AlphaFoldDB" id="A0A8K0CLD3"/>
<feature type="compositionally biased region" description="Basic and acidic residues" evidence="1">
    <location>
        <begin position="281"/>
        <end position="291"/>
    </location>
</feature>
<reference evidence="2" key="1">
    <citation type="submission" date="2019-08" db="EMBL/GenBank/DDBJ databases">
        <title>The genome of the North American firefly Photinus pyralis.</title>
        <authorList>
            <consortium name="Photinus pyralis genome working group"/>
            <person name="Fallon T.R."/>
            <person name="Sander Lower S.E."/>
            <person name="Weng J.-K."/>
        </authorList>
    </citation>
    <scope>NUCLEOTIDE SEQUENCE</scope>
    <source>
        <strain evidence="2">TRF0915ILg1</strain>
        <tissue evidence="2">Whole body</tissue>
    </source>
</reference>
<accession>A0A8K0CLD3</accession>
<organism evidence="2 3">
    <name type="scientific">Ignelater luminosus</name>
    <name type="common">Cucubano</name>
    <name type="synonym">Pyrophorus luminosus</name>
    <dbReference type="NCBI Taxonomy" id="2038154"/>
    <lineage>
        <taxon>Eukaryota</taxon>
        <taxon>Metazoa</taxon>
        <taxon>Ecdysozoa</taxon>
        <taxon>Arthropoda</taxon>
        <taxon>Hexapoda</taxon>
        <taxon>Insecta</taxon>
        <taxon>Pterygota</taxon>
        <taxon>Neoptera</taxon>
        <taxon>Endopterygota</taxon>
        <taxon>Coleoptera</taxon>
        <taxon>Polyphaga</taxon>
        <taxon>Elateriformia</taxon>
        <taxon>Elateroidea</taxon>
        <taxon>Elateridae</taxon>
        <taxon>Agrypninae</taxon>
        <taxon>Pyrophorini</taxon>
        <taxon>Ignelater</taxon>
    </lineage>
</organism>
<feature type="compositionally biased region" description="Low complexity" evidence="1">
    <location>
        <begin position="268"/>
        <end position="280"/>
    </location>
</feature>
<evidence type="ECO:0000313" key="3">
    <source>
        <dbReference type="Proteomes" id="UP000801492"/>
    </source>
</evidence>
<keyword evidence="3" id="KW-1185">Reference proteome</keyword>
<sequence length="331" mass="38056">MFCLSSGGNLRKELRLLGKSKHKKRLTARKKEEESVEKLDNLFNITTSDALNKIETEENRQFLLQQRQKSRPDGMVGVDMKLHQSRSSIKRFRKDFRAEKSEETQNTEVEINFVVVYWNSNFLPDVSGKSAVDLLLVVATGVNLKQLLGGEGLSISSSTGVKASSAVSAAVEDWNLSEKVQTLCFDMTASNTGRLNGAWILLEQKLWLSCPDIPLFKKFQKNWKGIDKTNCKDYETDPIAYEKLNVALDMDDLKAKLEKEQFARNDYRNNNQQRNGMNQTRPDRIQESDATRQHTKVLYLLKEQPKRSRMKLTSKRINENLKGEQEKKSFR</sequence>
<dbReference type="OrthoDB" id="8053568at2759"/>
<proteinExistence type="predicted"/>
<evidence type="ECO:0000256" key="1">
    <source>
        <dbReference type="SAM" id="MobiDB-lite"/>
    </source>
</evidence>
<evidence type="ECO:0000313" key="2">
    <source>
        <dbReference type="EMBL" id="KAF2889445.1"/>
    </source>
</evidence>
<name>A0A8K0CLD3_IGNLU</name>
<feature type="region of interest" description="Disordered" evidence="1">
    <location>
        <begin position="263"/>
        <end position="291"/>
    </location>
</feature>
<feature type="region of interest" description="Disordered" evidence="1">
    <location>
        <begin position="305"/>
        <end position="331"/>
    </location>
</feature>
<dbReference type="EMBL" id="VTPC01066757">
    <property type="protein sequence ID" value="KAF2889445.1"/>
    <property type="molecule type" value="Genomic_DNA"/>
</dbReference>
<protein>
    <submittedName>
        <fullName evidence="2">Uncharacterized protein</fullName>
    </submittedName>
</protein>
<gene>
    <name evidence="2" type="ORF">ILUMI_16728</name>
</gene>